<feature type="transmembrane region" description="Helical" evidence="7">
    <location>
        <begin position="192"/>
        <end position="212"/>
    </location>
</feature>
<dbReference type="AlphaFoldDB" id="A0A8J7AP06"/>
<dbReference type="PANTHER" id="PTHR43386:SF23">
    <property type="entry name" value="ABC TRANSPORTER"/>
    <property type="match status" value="1"/>
</dbReference>
<evidence type="ECO:0000256" key="4">
    <source>
        <dbReference type="ARBA" id="ARBA00022692"/>
    </source>
</evidence>
<evidence type="ECO:0000256" key="7">
    <source>
        <dbReference type="RuleBase" id="RU363032"/>
    </source>
</evidence>
<evidence type="ECO:0000313" key="9">
    <source>
        <dbReference type="EMBL" id="MBE9077949.1"/>
    </source>
</evidence>
<dbReference type="EMBL" id="JADEXG010000024">
    <property type="protein sequence ID" value="MBE9077949.1"/>
    <property type="molecule type" value="Genomic_DNA"/>
</dbReference>
<evidence type="ECO:0000256" key="3">
    <source>
        <dbReference type="ARBA" id="ARBA00022475"/>
    </source>
</evidence>
<dbReference type="RefSeq" id="WP_193907272.1">
    <property type="nucleotide sequence ID" value="NZ_JADEXG010000024.1"/>
</dbReference>
<organism evidence="9 10">
    <name type="scientific">Vasconcelosia minhoensis LEGE 07310</name>
    <dbReference type="NCBI Taxonomy" id="915328"/>
    <lineage>
        <taxon>Bacteria</taxon>
        <taxon>Bacillati</taxon>
        <taxon>Cyanobacteriota</taxon>
        <taxon>Cyanophyceae</taxon>
        <taxon>Nodosilineales</taxon>
        <taxon>Cymatolegaceae</taxon>
        <taxon>Vasconcelosia</taxon>
        <taxon>Vasconcelosia minhoensis</taxon>
    </lineage>
</organism>
<reference evidence="9" key="1">
    <citation type="submission" date="2020-10" db="EMBL/GenBank/DDBJ databases">
        <authorList>
            <person name="Castelo-Branco R."/>
            <person name="Eusebio N."/>
            <person name="Adriana R."/>
            <person name="Vieira A."/>
            <person name="Brugerolle De Fraissinette N."/>
            <person name="Rezende De Castro R."/>
            <person name="Schneider M.P."/>
            <person name="Vasconcelos V."/>
            <person name="Leao P.N."/>
        </authorList>
    </citation>
    <scope>NUCLEOTIDE SEQUENCE</scope>
    <source>
        <strain evidence="9">LEGE 07310</strain>
    </source>
</reference>
<comment type="subcellular location">
    <subcellularLocation>
        <location evidence="1 7">Cell membrane</location>
        <topology evidence="1 7">Multi-pass membrane protein</topology>
    </subcellularLocation>
</comment>
<dbReference type="CDD" id="cd06261">
    <property type="entry name" value="TM_PBP2"/>
    <property type="match status" value="1"/>
</dbReference>
<comment type="similarity">
    <text evidence="7">Belongs to the binding-protein-dependent transport system permease family.</text>
</comment>
<feature type="transmembrane region" description="Helical" evidence="7">
    <location>
        <begin position="218"/>
        <end position="237"/>
    </location>
</feature>
<dbReference type="InterPro" id="IPR050366">
    <property type="entry name" value="BP-dependent_transpt_permease"/>
</dbReference>
<dbReference type="PANTHER" id="PTHR43386">
    <property type="entry name" value="OLIGOPEPTIDE TRANSPORT SYSTEM PERMEASE PROTEIN APPC"/>
    <property type="match status" value="1"/>
</dbReference>
<dbReference type="GO" id="GO:0005886">
    <property type="term" value="C:plasma membrane"/>
    <property type="evidence" value="ECO:0007669"/>
    <property type="project" value="UniProtKB-SubCell"/>
</dbReference>
<proteinExistence type="inferred from homology"/>
<evidence type="ECO:0000256" key="1">
    <source>
        <dbReference type="ARBA" id="ARBA00004651"/>
    </source>
</evidence>
<keyword evidence="5 7" id="KW-1133">Transmembrane helix</keyword>
<comment type="caution">
    <text evidence="9">The sequence shown here is derived from an EMBL/GenBank/DDBJ whole genome shotgun (WGS) entry which is preliminary data.</text>
</comment>
<evidence type="ECO:0000256" key="5">
    <source>
        <dbReference type="ARBA" id="ARBA00022989"/>
    </source>
</evidence>
<keyword evidence="6 7" id="KW-0472">Membrane</keyword>
<dbReference type="InterPro" id="IPR035906">
    <property type="entry name" value="MetI-like_sf"/>
</dbReference>
<feature type="transmembrane region" description="Helical" evidence="7">
    <location>
        <begin position="129"/>
        <end position="152"/>
    </location>
</feature>
<sequence length="283" mass="30363">MIGLPQTSSAPRWNRRQVTLAAIAVGAVFLLGIVLSSTIIGRTGLDPLLTARNQPPSLAHPFGTDWLGRDMLTRSLYGMSLSVRVGLLAATVSALIGTSLGLAAGTLGGWVDAVITWMIDIFFSLPHLVLLIMIAFAVGGGTQGVIIAVALTHWTSLARIIRAEVLQVNSADYVRLSHKLGRSHLWIARHHMVPHVIPQLLVGLILLFPHAILHEAALSFIGIGLSPHLPAIGIILAESMRHLSTGYWWLGVMPGLLLLLTVQAFDLLGENLRALLNPKTSQG</sequence>
<feature type="transmembrane region" description="Helical" evidence="7">
    <location>
        <begin position="246"/>
        <end position="265"/>
    </location>
</feature>
<dbReference type="Proteomes" id="UP000636505">
    <property type="component" value="Unassembled WGS sequence"/>
</dbReference>
<protein>
    <submittedName>
        <fullName evidence="9">ABC transporter permease</fullName>
    </submittedName>
</protein>
<dbReference type="GO" id="GO:0055085">
    <property type="term" value="P:transmembrane transport"/>
    <property type="evidence" value="ECO:0007669"/>
    <property type="project" value="InterPro"/>
</dbReference>
<keyword evidence="10" id="KW-1185">Reference proteome</keyword>
<keyword evidence="3" id="KW-1003">Cell membrane</keyword>
<dbReference type="InterPro" id="IPR000515">
    <property type="entry name" value="MetI-like"/>
</dbReference>
<dbReference type="SUPFAM" id="SSF161098">
    <property type="entry name" value="MetI-like"/>
    <property type="match status" value="1"/>
</dbReference>
<evidence type="ECO:0000256" key="6">
    <source>
        <dbReference type="ARBA" id="ARBA00023136"/>
    </source>
</evidence>
<name>A0A8J7AP06_9CYAN</name>
<gene>
    <name evidence="9" type="ORF">IQ241_11700</name>
</gene>
<feature type="transmembrane region" description="Helical" evidence="7">
    <location>
        <begin position="20"/>
        <end position="40"/>
    </location>
</feature>
<evidence type="ECO:0000256" key="2">
    <source>
        <dbReference type="ARBA" id="ARBA00022448"/>
    </source>
</evidence>
<dbReference type="PROSITE" id="PS50928">
    <property type="entry name" value="ABC_TM1"/>
    <property type="match status" value="1"/>
</dbReference>
<keyword evidence="4 7" id="KW-0812">Transmembrane</keyword>
<feature type="domain" description="ABC transmembrane type-1" evidence="8">
    <location>
        <begin position="79"/>
        <end position="269"/>
    </location>
</feature>
<keyword evidence="2 7" id="KW-0813">Transport</keyword>
<dbReference type="Gene3D" id="1.10.3720.10">
    <property type="entry name" value="MetI-like"/>
    <property type="match status" value="1"/>
</dbReference>
<accession>A0A8J7AP06</accession>
<dbReference type="Pfam" id="PF00528">
    <property type="entry name" value="BPD_transp_1"/>
    <property type="match status" value="1"/>
</dbReference>
<evidence type="ECO:0000313" key="10">
    <source>
        <dbReference type="Proteomes" id="UP000636505"/>
    </source>
</evidence>
<evidence type="ECO:0000259" key="8">
    <source>
        <dbReference type="PROSITE" id="PS50928"/>
    </source>
</evidence>